<proteinExistence type="predicted"/>
<sequence>MSWIIWALWTALFTLFETWALINKKEGDTLSENTRALFRTRTSKTGRAVFTVGWLGFSGWFLLHILTETM</sequence>
<reference evidence="2 3" key="1">
    <citation type="submission" date="2018-03" db="EMBL/GenBank/DDBJ databases">
        <title>Novel Streptomyces sp. from soil.</title>
        <authorList>
            <person name="Tan G.Y.A."/>
            <person name="Lee Z.Y."/>
        </authorList>
    </citation>
    <scope>NUCLEOTIDE SEQUENCE [LARGE SCALE GENOMIC DNA]</scope>
    <source>
        <strain evidence="2 3">ST5x</strain>
    </source>
</reference>
<accession>A0A2S9Q3B1</accession>
<dbReference type="RefSeq" id="WP_105866863.1">
    <property type="nucleotide sequence ID" value="NZ_PVLV01000007.1"/>
</dbReference>
<dbReference type="EMBL" id="PVLV01000007">
    <property type="protein sequence ID" value="PRH81097.1"/>
    <property type="molecule type" value="Genomic_DNA"/>
</dbReference>
<dbReference type="Proteomes" id="UP000239322">
    <property type="component" value="Unassembled WGS sequence"/>
</dbReference>
<evidence type="ECO:0000313" key="3">
    <source>
        <dbReference type="Proteomes" id="UP000239322"/>
    </source>
</evidence>
<keyword evidence="3" id="KW-1185">Reference proteome</keyword>
<protein>
    <submittedName>
        <fullName evidence="2">Uncharacterized protein</fullName>
    </submittedName>
</protein>
<feature type="transmembrane region" description="Helical" evidence="1">
    <location>
        <begin position="48"/>
        <end position="66"/>
    </location>
</feature>
<organism evidence="2 3">
    <name type="scientific">Streptomyces solincola</name>
    <dbReference type="NCBI Taxonomy" id="2100817"/>
    <lineage>
        <taxon>Bacteria</taxon>
        <taxon>Bacillati</taxon>
        <taxon>Actinomycetota</taxon>
        <taxon>Actinomycetes</taxon>
        <taxon>Kitasatosporales</taxon>
        <taxon>Streptomycetaceae</taxon>
        <taxon>Streptomyces</taxon>
    </lineage>
</organism>
<evidence type="ECO:0000313" key="2">
    <source>
        <dbReference type="EMBL" id="PRH81097.1"/>
    </source>
</evidence>
<keyword evidence="1" id="KW-0812">Transmembrane</keyword>
<keyword evidence="1" id="KW-0472">Membrane</keyword>
<comment type="caution">
    <text evidence="2">The sequence shown here is derived from an EMBL/GenBank/DDBJ whole genome shotgun (WGS) entry which is preliminary data.</text>
</comment>
<dbReference type="AlphaFoldDB" id="A0A2S9Q3B1"/>
<evidence type="ECO:0000256" key="1">
    <source>
        <dbReference type="SAM" id="Phobius"/>
    </source>
</evidence>
<name>A0A2S9Q3B1_9ACTN</name>
<keyword evidence="1" id="KW-1133">Transmembrane helix</keyword>
<gene>
    <name evidence="2" type="ORF">C6N75_00735</name>
</gene>
<dbReference type="OrthoDB" id="4269924at2"/>